<dbReference type="GO" id="GO:0005524">
    <property type="term" value="F:ATP binding"/>
    <property type="evidence" value="ECO:0007669"/>
    <property type="project" value="UniProtKB-KW"/>
</dbReference>
<dbReference type="Pfam" id="PF00005">
    <property type="entry name" value="ABC_tran"/>
    <property type="match status" value="1"/>
</dbReference>
<dbReference type="InterPro" id="IPR027417">
    <property type="entry name" value="P-loop_NTPase"/>
</dbReference>
<dbReference type="Proteomes" id="UP001209570">
    <property type="component" value="Unassembled WGS sequence"/>
</dbReference>
<feature type="transmembrane region" description="Helical" evidence="9">
    <location>
        <begin position="206"/>
        <end position="230"/>
    </location>
</feature>
<accession>A0AAD5L9N8</accession>
<dbReference type="GO" id="GO:0016887">
    <property type="term" value="F:ATP hydrolysis activity"/>
    <property type="evidence" value="ECO:0007669"/>
    <property type="project" value="InterPro"/>
</dbReference>
<dbReference type="PANTHER" id="PTHR24223">
    <property type="entry name" value="ATP-BINDING CASSETTE SUB-FAMILY C"/>
    <property type="match status" value="1"/>
</dbReference>
<evidence type="ECO:0000256" key="5">
    <source>
        <dbReference type="ARBA" id="ARBA00022741"/>
    </source>
</evidence>
<feature type="domain" description="ABC transmembrane type-1" evidence="11">
    <location>
        <begin position="742"/>
        <end position="1009"/>
    </location>
</feature>
<evidence type="ECO:0000313" key="12">
    <source>
        <dbReference type="EMBL" id="KAJ0391364.1"/>
    </source>
</evidence>
<name>A0AAD5L9N8_PYTIN</name>
<feature type="transmembrane region" description="Helical" evidence="9">
    <location>
        <begin position="236"/>
        <end position="255"/>
    </location>
</feature>
<reference evidence="12" key="1">
    <citation type="submission" date="2021-12" db="EMBL/GenBank/DDBJ databases">
        <title>Prjna785345.</title>
        <authorList>
            <person name="Rujirawat T."/>
            <person name="Krajaejun T."/>
        </authorList>
    </citation>
    <scope>NUCLEOTIDE SEQUENCE</scope>
    <source>
        <strain evidence="12">Pi057C3</strain>
    </source>
</reference>
<feature type="transmembrane region" description="Helical" evidence="9">
    <location>
        <begin position="93"/>
        <end position="115"/>
    </location>
</feature>
<dbReference type="Pfam" id="PF00664">
    <property type="entry name" value="ABC_membrane"/>
    <property type="match status" value="2"/>
</dbReference>
<dbReference type="CDD" id="cd18579">
    <property type="entry name" value="ABC_6TM_ABCC_D1"/>
    <property type="match status" value="1"/>
</dbReference>
<evidence type="ECO:0000256" key="7">
    <source>
        <dbReference type="ARBA" id="ARBA00022989"/>
    </source>
</evidence>
<keyword evidence="7 9" id="KW-1133">Transmembrane helix</keyword>
<dbReference type="InterPro" id="IPR044746">
    <property type="entry name" value="ABCC_6TM_D1"/>
</dbReference>
<dbReference type="PROSITE" id="PS50929">
    <property type="entry name" value="ABC_TM1F"/>
    <property type="match status" value="2"/>
</dbReference>
<evidence type="ECO:0000256" key="4">
    <source>
        <dbReference type="ARBA" id="ARBA00022737"/>
    </source>
</evidence>
<feature type="transmembrane region" description="Helical" evidence="9">
    <location>
        <begin position="790"/>
        <end position="814"/>
    </location>
</feature>
<dbReference type="AlphaFoldDB" id="A0AAD5L9N8"/>
<feature type="domain" description="ABC transmembrane type-1" evidence="11">
    <location>
        <begin position="98"/>
        <end position="379"/>
    </location>
</feature>
<dbReference type="SUPFAM" id="SSF52540">
    <property type="entry name" value="P-loop containing nucleoside triphosphate hydrolases"/>
    <property type="match status" value="1"/>
</dbReference>
<feature type="domain" description="ABC transporter" evidence="10">
    <location>
        <begin position="419"/>
        <end position="649"/>
    </location>
</feature>
<protein>
    <submittedName>
        <fullName evidence="12">Uncharacterized protein</fullName>
    </submittedName>
</protein>
<dbReference type="EMBL" id="JAKCXM010001094">
    <property type="protein sequence ID" value="KAJ0391364.1"/>
    <property type="molecule type" value="Genomic_DNA"/>
</dbReference>
<feature type="transmembrane region" description="Helical" evidence="9">
    <location>
        <begin position="311"/>
        <end position="332"/>
    </location>
</feature>
<keyword evidence="6" id="KW-0067">ATP-binding</keyword>
<feature type="transmembrane region" description="Helical" evidence="9">
    <location>
        <begin position="866"/>
        <end position="884"/>
    </location>
</feature>
<keyword evidence="2" id="KW-0813">Transport</keyword>
<evidence type="ECO:0000259" key="11">
    <source>
        <dbReference type="PROSITE" id="PS50929"/>
    </source>
</evidence>
<evidence type="ECO:0000256" key="3">
    <source>
        <dbReference type="ARBA" id="ARBA00022692"/>
    </source>
</evidence>
<dbReference type="Gene3D" id="1.20.1560.10">
    <property type="entry name" value="ABC transporter type 1, transmembrane domain"/>
    <property type="match status" value="2"/>
</dbReference>
<dbReference type="SUPFAM" id="SSF90123">
    <property type="entry name" value="ABC transporter transmembrane region"/>
    <property type="match status" value="2"/>
</dbReference>
<evidence type="ECO:0000313" key="13">
    <source>
        <dbReference type="Proteomes" id="UP001209570"/>
    </source>
</evidence>
<dbReference type="FunFam" id="1.20.1560.10:FF:000362">
    <property type="entry name" value="Uncharacterized protein"/>
    <property type="match status" value="1"/>
</dbReference>
<feature type="transmembrane region" description="Helical" evidence="9">
    <location>
        <begin position="135"/>
        <end position="156"/>
    </location>
</feature>
<dbReference type="CDD" id="cd18580">
    <property type="entry name" value="ABC_6TM_ABCC_D2"/>
    <property type="match status" value="1"/>
</dbReference>
<dbReference type="CDD" id="cd03250">
    <property type="entry name" value="ABCC_MRP_domain1"/>
    <property type="match status" value="1"/>
</dbReference>
<evidence type="ECO:0000259" key="10">
    <source>
        <dbReference type="PROSITE" id="PS50893"/>
    </source>
</evidence>
<dbReference type="GO" id="GO:0005774">
    <property type="term" value="C:vacuolar membrane"/>
    <property type="evidence" value="ECO:0007669"/>
    <property type="project" value="UniProtKB-SubCell"/>
</dbReference>
<dbReference type="InterPro" id="IPR050173">
    <property type="entry name" value="ABC_transporter_C-like"/>
</dbReference>
<evidence type="ECO:0000256" key="8">
    <source>
        <dbReference type="ARBA" id="ARBA00023136"/>
    </source>
</evidence>
<dbReference type="SMART" id="SM00382">
    <property type="entry name" value="AAA"/>
    <property type="match status" value="1"/>
</dbReference>
<proteinExistence type="predicted"/>
<dbReference type="FunFam" id="1.20.1560.10:FF:000063">
    <property type="entry name" value="Multidrug resistance protein ABC transporter"/>
    <property type="match status" value="1"/>
</dbReference>
<keyword evidence="5" id="KW-0547">Nucleotide-binding</keyword>
<evidence type="ECO:0000256" key="9">
    <source>
        <dbReference type="SAM" id="Phobius"/>
    </source>
</evidence>
<dbReference type="InterPro" id="IPR036640">
    <property type="entry name" value="ABC1_TM_sf"/>
</dbReference>
<dbReference type="Gene3D" id="3.40.50.300">
    <property type="entry name" value="P-loop containing nucleotide triphosphate hydrolases"/>
    <property type="match status" value="1"/>
</dbReference>
<keyword evidence="4" id="KW-0677">Repeat</keyword>
<dbReference type="InterPro" id="IPR044726">
    <property type="entry name" value="ABCC_6TM_D2"/>
</dbReference>
<evidence type="ECO:0000256" key="2">
    <source>
        <dbReference type="ARBA" id="ARBA00022448"/>
    </source>
</evidence>
<comment type="caution">
    <text evidence="12">The sequence shown here is derived from an EMBL/GenBank/DDBJ whole genome shotgun (WGS) entry which is preliminary data.</text>
</comment>
<dbReference type="FunFam" id="3.40.50.300:FF:000997">
    <property type="entry name" value="Multidrug resistance-associated protein 1"/>
    <property type="match status" value="1"/>
</dbReference>
<comment type="subcellular location">
    <subcellularLocation>
        <location evidence="1">Vacuole membrane</location>
        <topology evidence="1">Multi-pass membrane protein</topology>
    </subcellularLocation>
</comment>
<sequence>MPPKSVAKYSTFALDAGHAAAAMGPHPLAAASWVSRIGLSWVTPLMRLGQEKQLDMDDVWPLRREHQAEVVATGFAHLYGVSRSIPRAFFAMFGWRFALTGVLFLAATLVPLFGPVALNHVVSELTSTTFSLQDISIWVGLLFGTQVLDAFINNYANFESELMAIEFVGCLKSLLYEKTMRLSAQARMEKSTGDITNMYTSDCDSLLSAAYFVHQLWLLPLQILIISIMLFNVLNVAAFAGIGVIVLMLVLNQFVSKRMFGLQRVYRTSKDDRMKKVTEVFKAINIVKFNAWEEKFTERIEEARAKELKDLLWYSIYTSMSIVLMWGMPVFISMASFGMYSVVLKRELTPATVFTSIALFQMVQGPLRFITYIITMMIQSKVALERVSEFMKMSEIQTDNVLTIDAPCAAEYIKKDVVVAVENASFGWDSESTVLRDVNLHVKTGDFLVVHGTVGCGKSSLCSALLGEMVKHDGSVYVGGRVAYCSQQAWIQNMTVRDNILFGQPYNRRKYEKVLDACALTKDLQSLPAGDQTEIGERGVNVSGGQKARIALARACYSDASVFILDSPLSAVDAIVQNEIFTKCFLGLLRKKTIILVTHNPEIITSPHITHAVTIDDGGRVVETHQIQSRPTYEPLVSPLAAHAYVKRTFEDDSAAVGVADIVVSASDMPTYDEMAELNKEMLLASPFKEDKVKTFGLSEAETKEATAKGKLIEEESRSEGRVGIHVFAAYYRAVGGFPVVAIIVMSQVLWQILQVSSDFWLGSWSGDHAPKTNATTTTTEYTTSYRLGIYSVLGLASAFMVMVRTLMITVYGIRAAKYLFDRMTNALMHAPMRFFDANPIGRILTRYGSDVSTVDANIPFTFGTLFANLFSIGASAMTAAAVIQWKGFFLIPVVYLYAKLGGFYIQPARELQRLIKTSQAPVLNHLSESVDGGAVLRAFGRDQQKRFSSTNYHKIDEANKVWYAQLCVGQWFSLRIQILGSLLVLVVTTSLVLLRNELSPAVIGLAFSRCLVSKL</sequence>
<feature type="transmembrane region" description="Helical" evidence="9">
    <location>
        <begin position="352"/>
        <end position="374"/>
    </location>
</feature>
<keyword evidence="3 9" id="KW-0812">Transmembrane</keyword>
<feature type="transmembrane region" description="Helical" evidence="9">
    <location>
        <begin position="977"/>
        <end position="995"/>
    </location>
</feature>
<dbReference type="GO" id="GO:0140359">
    <property type="term" value="F:ABC-type transporter activity"/>
    <property type="evidence" value="ECO:0007669"/>
    <property type="project" value="InterPro"/>
</dbReference>
<keyword evidence="13" id="KW-1185">Reference proteome</keyword>
<dbReference type="PANTHER" id="PTHR24223:SF443">
    <property type="entry name" value="MULTIDRUG-RESISTANCE LIKE PROTEIN 1, ISOFORM I"/>
    <property type="match status" value="1"/>
</dbReference>
<feature type="transmembrane region" description="Helical" evidence="9">
    <location>
        <begin position="730"/>
        <end position="754"/>
    </location>
</feature>
<evidence type="ECO:0000256" key="1">
    <source>
        <dbReference type="ARBA" id="ARBA00004128"/>
    </source>
</evidence>
<feature type="transmembrane region" description="Helical" evidence="9">
    <location>
        <begin position="890"/>
        <end position="907"/>
    </location>
</feature>
<dbReference type="PROSITE" id="PS50893">
    <property type="entry name" value="ABC_TRANSPORTER_2"/>
    <property type="match status" value="1"/>
</dbReference>
<dbReference type="InterPro" id="IPR003439">
    <property type="entry name" value="ABC_transporter-like_ATP-bd"/>
</dbReference>
<dbReference type="InterPro" id="IPR003593">
    <property type="entry name" value="AAA+_ATPase"/>
</dbReference>
<gene>
    <name evidence="12" type="ORF">P43SY_011889</name>
</gene>
<keyword evidence="8 9" id="KW-0472">Membrane</keyword>
<evidence type="ECO:0000256" key="6">
    <source>
        <dbReference type="ARBA" id="ARBA00022840"/>
    </source>
</evidence>
<dbReference type="InterPro" id="IPR011527">
    <property type="entry name" value="ABC1_TM_dom"/>
</dbReference>
<organism evidence="12 13">
    <name type="scientific">Pythium insidiosum</name>
    <name type="common">Pythiosis disease agent</name>
    <dbReference type="NCBI Taxonomy" id="114742"/>
    <lineage>
        <taxon>Eukaryota</taxon>
        <taxon>Sar</taxon>
        <taxon>Stramenopiles</taxon>
        <taxon>Oomycota</taxon>
        <taxon>Peronosporomycetes</taxon>
        <taxon>Pythiales</taxon>
        <taxon>Pythiaceae</taxon>
        <taxon>Pythium</taxon>
    </lineage>
</organism>